<evidence type="ECO:0000256" key="1">
    <source>
        <dbReference type="ARBA" id="ARBA00004651"/>
    </source>
</evidence>
<dbReference type="InterPro" id="IPR002528">
    <property type="entry name" value="MATE_fam"/>
</dbReference>
<dbReference type="GO" id="GO:0015297">
    <property type="term" value="F:antiporter activity"/>
    <property type="evidence" value="ECO:0007669"/>
    <property type="project" value="InterPro"/>
</dbReference>
<dbReference type="PANTHER" id="PTHR43823:SF3">
    <property type="entry name" value="MULTIDRUG EXPORT PROTEIN MEPA"/>
    <property type="match status" value="1"/>
</dbReference>
<dbReference type="InterPro" id="IPR045070">
    <property type="entry name" value="MATE_MepA-like"/>
</dbReference>
<dbReference type="Pfam" id="PF01554">
    <property type="entry name" value="MatE"/>
    <property type="match status" value="2"/>
</dbReference>
<feature type="transmembrane region" description="Helical" evidence="10">
    <location>
        <begin position="98"/>
        <end position="118"/>
    </location>
</feature>
<sequence length="450" mass="48910">MDTENLYYFEKAPVSKAVAHFAVPMMLGTSMSVIYSILNAYFLGTLHNTAMLTALALTLPLFAIIMALGNLIGMGSGTFISRLLGEKKLDDVKHVSSFAFYTSLALGLIVIAAGLPLIDPIVHGLGATPDSFGFTKDYVMMMLIGSPFVILFFTLENIVRSEGAAITSMMGMILSVVVNMILDALVIFALHWGVIGVASATVASNLVASAFYAFHMGYKSQFLTVSIKWFKANKDILSNVFKIGVPVFIMSIFLGAMSLIFNRFLVEYGDQAVAAYGISSRLLQFPEFILMGLCEGVVPLIAFSFTANKLRMKHTIGFTIKAIVAFAVAFGIIVYLISDHLIGLFTNDPQLIEMGSYNLHVTFLSLFITGMTTLFTGIFQATAQGTAALIMSVIQGITLIPVLYIANRMNGFHGVVWSLVIADAVAFFVGAIMMYVLRNKLQPDLESLVQ</sequence>
<evidence type="ECO:0000256" key="7">
    <source>
        <dbReference type="ARBA" id="ARBA00022989"/>
    </source>
</evidence>
<feature type="transmembrane region" description="Helical" evidence="10">
    <location>
        <begin position="138"/>
        <end position="159"/>
    </location>
</feature>
<feature type="transmembrane region" description="Helical" evidence="10">
    <location>
        <begin position="318"/>
        <end position="337"/>
    </location>
</feature>
<accession>A0A839TW88</accession>
<feature type="transmembrane region" description="Helical" evidence="10">
    <location>
        <begin position="21"/>
        <end position="42"/>
    </location>
</feature>
<proteinExistence type="inferred from homology"/>
<evidence type="ECO:0000313" key="12">
    <source>
        <dbReference type="Proteomes" id="UP000517523"/>
    </source>
</evidence>
<keyword evidence="7 10" id="KW-1133">Transmembrane helix</keyword>
<dbReference type="CDD" id="cd13143">
    <property type="entry name" value="MATE_MepA_like"/>
    <property type="match status" value="1"/>
</dbReference>
<keyword evidence="6 10" id="KW-0812">Transmembrane</keyword>
<organism evidence="11 12">
    <name type="scientific">Paenibacillus rhizosphaerae</name>
    <dbReference type="NCBI Taxonomy" id="297318"/>
    <lineage>
        <taxon>Bacteria</taxon>
        <taxon>Bacillati</taxon>
        <taxon>Bacillota</taxon>
        <taxon>Bacilli</taxon>
        <taxon>Bacillales</taxon>
        <taxon>Paenibacillaceae</taxon>
        <taxon>Paenibacillus</taxon>
    </lineage>
</organism>
<keyword evidence="9" id="KW-0046">Antibiotic resistance</keyword>
<dbReference type="InterPro" id="IPR048279">
    <property type="entry name" value="MdtK-like"/>
</dbReference>
<keyword evidence="4" id="KW-0813">Transport</keyword>
<feature type="transmembrane region" description="Helical" evidence="10">
    <location>
        <begin position="357"/>
        <end position="379"/>
    </location>
</feature>
<protein>
    <recommendedName>
        <fullName evidence="3">Multidrug export protein MepA</fullName>
    </recommendedName>
</protein>
<evidence type="ECO:0000256" key="4">
    <source>
        <dbReference type="ARBA" id="ARBA00022448"/>
    </source>
</evidence>
<reference evidence="11 12" key="1">
    <citation type="submission" date="2020-08" db="EMBL/GenBank/DDBJ databases">
        <title>Genomic Encyclopedia of Type Strains, Phase III (KMG-III): the genomes of soil and plant-associated and newly described type strains.</title>
        <authorList>
            <person name="Whitman W."/>
        </authorList>
    </citation>
    <scope>NUCLEOTIDE SEQUENCE [LARGE SCALE GENOMIC DNA]</scope>
    <source>
        <strain evidence="11 12">CECT 5831</strain>
    </source>
</reference>
<dbReference type="PANTHER" id="PTHR43823">
    <property type="entry name" value="SPORULATION PROTEIN YKVU"/>
    <property type="match status" value="1"/>
</dbReference>
<evidence type="ECO:0000256" key="5">
    <source>
        <dbReference type="ARBA" id="ARBA00022475"/>
    </source>
</evidence>
<feature type="transmembrane region" description="Helical" evidence="10">
    <location>
        <begin position="171"/>
        <end position="192"/>
    </location>
</feature>
<name>A0A839TW88_9BACL</name>
<evidence type="ECO:0000256" key="3">
    <source>
        <dbReference type="ARBA" id="ARBA00022106"/>
    </source>
</evidence>
<evidence type="ECO:0000256" key="6">
    <source>
        <dbReference type="ARBA" id="ARBA00022692"/>
    </source>
</evidence>
<dbReference type="AlphaFoldDB" id="A0A839TW88"/>
<dbReference type="RefSeq" id="WP_183583201.1">
    <property type="nucleotide sequence ID" value="NZ_JACHXJ010000003.1"/>
</dbReference>
<gene>
    <name evidence="11" type="ORF">FHS19_003622</name>
</gene>
<dbReference type="NCBIfam" id="TIGR00797">
    <property type="entry name" value="matE"/>
    <property type="match status" value="1"/>
</dbReference>
<evidence type="ECO:0000256" key="9">
    <source>
        <dbReference type="ARBA" id="ARBA00023251"/>
    </source>
</evidence>
<dbReference type="GO" id="GO:0042910">
    <property type="term" value="F:xenobiotic transmembrane transporter activity"/>
    <property type="evidence" value="ECO:0007669"/>
    <property type="project" value="InterPro"/>
</dbReference>
<feature type="transmembrane region" description="Helical" evidence="10">
    <location>
        <begin position="239"/>
        <end position="261"/>
    </location>
</feature>
<dbReference type="PIRSF" id="PIRSF006603">
    <property type="entry name" value="DinF"/>
    <property type="match status" value="1"/>
</dbReference>
<feature type="transmembrane region" description="Helical" evidence="10">
    <location>
        <begin position="198"/>
        <end position="218"/>
    </location>
</feature>
<dbReference type="GO" id="GO:0046677">
    <property type="term" value="P:response to antibiotic"/>
    <property type="evidence" value="ECO:0007669"/>
    <property type="project" value="UniProtKB-KW"/>
</dbReference>
<dbReference type="EMBL" id="JACHXJ010000003">
    <property type="protein sequence ID" value="MBB3128947.1"/>
    <property type="molecule type" value="Genomic_DNA"/>
</dbReference>
<keyword evidence="8 10" id="KW-0472">Membrane</keyword>
<evidence type="ECO:0000313" key="11">
    <source>
        <dbReference type="EMBL" id="MBB3128947.1"/>
    </source>
</evidence>
<feature type="transmembrane region" description="Helical" evidence="10">
    <location>
        <begin position="386"/>
        <end position="406"/>
    </location>
</feature>
<comment type="similarity">
    <text evidence="2">Belongs to the multi antimicrobial extrusion (MATE) (TC 2.A.66.1) family. MepA subfamily.</text>
</comment>
<evidence type="ECO:0000256" key="8">
    <source>
        <dbReference type="ARBA" id="ARBA00023136"/>
    </source>
</evidence>
<comment type="subcellular location">
    <subcellularLocation>
        <location evidence="1">Cell membrane</location>
        <topology evidence="1">Multi-pass membrane protein</topology>
    </subcellularLocation>
</comment>
<keyword evidence="5" id="KW-1003">Cell membrane</keyword>
<dbReference type="Proteomes" id="UP000517523">
    <property type="component" value="Unassembled WGS sequence"/>
</dbReference>
<dbReference type="InterPro" id="IPR051327">
    <property type="entry name" value="MATE_MepA_subfamily"/>
</dbReference>
<feature type="transmembrane region" description="Helical" evidence="10">
    <location>
        <begin position="54"/>
        <end position="77"/>
    </location>
</feature>
<evidence type="ECO:0000256" key="10">
    <source>
        <dbReference type="SAM" id="Phobius"/>
    </source>
</evidence>
<feature type="transmembrane region" description="Helical" evidence="10">
    <location>
        <begin position="288"/>
        <end position="306"/>
    </location>
</feature>
<comment type="caution">
    <text evidence="11">The sequence shown here is derived from an EMBL/GenBank/DDBJ whole genome shotgun (WGS) entry which is preliminary data.</text>
</comment>
<evidence type="ECO:0000256" key="2">
    <source>
        <dbReference type="ARBA" id="ARBA00008417"/>
    </source>
</evidence>
<dbReference type="GO" id="GO:0005886">
    <property type="term" value="C:plasma membrane"/>
    <property type="evidence" value="ECO:0007669"/>
    <property type="project" value="UniProtKB-SubCell"/>
</dbReference>
<feature type="transmembrane region" description="Helical" evidence="10">
    <location>
        <begin position="412"/>
        <end position="437"/>
    </location>
</feature>